<dbReference type="InterPro" id="IPR025306">
    <property type="entry name" value="Zn-bnd_dom_prob"/>
</dbReference>
<dbReference type="Pfam" id="PF13451">
    <property type="entry name" value="zf_Tbcl"/>
    <property type="match status" value="1"/>
</dbReference>
<name>A0A0F8ZN92_9ZZZZ</name>
<feature type="domain" description="Probable zinc-binding" evidence="1">
    <location>
        <begin position="7"/>
        <end position="57"/>
    </location>
</feature>
<comment type="caution">
    <text evidence="2">The sequence shown here is derived from an EMBL/GenBank/DDBJ whole genome shotgun (WGS) entry which is preliminary data.</text>
</comment>
<evidence type="ECO:0000259" key="1">
    <source>
        <dbReference type="Pfam" id="PF13451"/>
    </source>
</evidence>
<proteinExistence type="predicted"/>
<gene>
    <name evidence="2" type="ORF">LCGC14_2949870</name>
</gene>
<protein>
    <recommendedName>
        <fullName evidence="1">Probable zinc-binding domain-containing protein</fullName>
    </recommendedName>
</protein>
<dbReference type="AlphaFoldDB" id="A0A0F8ZN92"/>
<evidence type="ECO:0000313" key="2">
    <source>
        <dbReference type="EMBL" id="KKK67859.1"/>
    </source>
</evidence>
<organism evidence="2">
    <name type="scientific">marine sediment metagenome</name>
    <dbReference type="NCBI Taxonomy" id="412755"/>
    <lineage>
        <taxon>unclassified sequences</taxon>
        <taxon>metagenomes</taxon>
        <taxon>ecological metagenomes</taxon>
    </lineage>
</organism>
<sequence>MENEYKDIELVCLCGESFTWSKGEQEFMYDLEAKDKIESVSQPKRCASCRKKNKMARESRENS</sequence>
<dbReference type="EMBL" id="LAZR01059405">
    <property type="protein sequence ID" value="KKK67859.1"/>
    <property type="molecule type" value="Genomic_DNA"/>
</dbReference>
<reference evidence="2" key="1">
    <citation type="journal article" date="2015" name="Nature">
        <title>Complex archaea that bridge the gap between prokaryotes and eukaryotes.</title>
        <authorList>
            <person name="Spang A."/>
            <person name="Saw J.H."/>
            <person name="Jorgensen S.L."/>
            <person name="Zaremba-Niedzwiedzka K."/>
            <person name="Martijn J."/>
            <person name="Lind A.E."/>
            <person name="van Eijk R."/>
            <person name="Schleper C."/>
            <person name="Guy L."/>
            <person name="Ettema T.J."/>
        </authorList>
    </citation>
    <scope>NUCLEOTIDE SEQUENCE</scope>
</reference>
<accession>A0A0F8ZN92</accession>